<keyword evidence="1" id="KW-0472">Membrane</keyword>
<keyword evidence="3" id="KW-1185">Reference proteome</keyword>
<evidence type="ECO:0000256" key="1">
    <source>
        <dbReference type="SAM" id="Phobius"/>
    </source>
</evidence>
<keyword evidence="1" id="KW-0812">Transmembrane</keyword>
<evidence type="ECO:0000313" key="3">
    <source>
        <dbReference type="Proteomes" id="UP000813444"/>
    </source>
</evidence>
<organism evidence="2 3">
    <name type="scientific">Stachybotrys elegans</name>
    <dbReference type="NCBI Taxonomy" id="80388"/>
    <lineage>
        <taxon>Eukaryota</taxon>
        <taxon>Fungi</taxon>
        <taxon>Dikarya</taxon>
        <taxon>Ascomycota</taxon>
        <taxon>Pezizomycotina</taxon>
        <taxon>Sordariomycetes</taxon>
        <taxon>Hypocreomycetidae</taxon>
        <taxon>Hypocreales</taxon>
        <taxon>Stachybotryaceae</taxon>
        <taxon>Stachybotrys</taxon>
    </lineage>
</organism>
<protein>
    <submittedName>
        <fullName evidence="2">Uncharacterized protein</fullName>
    </submittedName>
</protein>
<comment type="caution">
    <text evidence="2">The sequence shown here is derived from an EMBL/GenBank/DDBJ whole genome shotgun (WGS) entry which is preliminary data.</text>
</comment>
<feature type="transmembrane region" description="Helical" evidence="1">
    <location>
        <begin position="6"/>
        <end position="25"/>
    </location>
</feature>
<dbReference type="AlphaFoldDB" id="A0A8K0SM62"/>
<keyword evidence="1" id="KW-1133">Transmembrane helix</keyword>
<dbReference type="EMBL" id="JAGPNK010000010">
    <property type="protein sequence ID" value="KAH7312234.1"/>
    <property type="molecule type" value="Genomic_DNA"/>
</dbReference>
<evidence type="ECO:0000313" key="2">
    <source>
        <dbReference type="EMBL" id="KAH7312234.1"/>
    </source>
</evidence>
<sequence length="74" mass="8560">MAKLLGLSHELFLLSFFFSFCCFLGNDFSGYPMMMNNIGAGKNKVPNGQLHTWCPYRGTLELLKQFDLEMRKNF</sequence>
<accession>A0A8K0SM62</accession>
<proteinExistence type="predicted"/>
<name>A0A8K0SM62_9HYPO</name>
<dbReference type="Proteomes" id="UP000813444">
    <property type="component" value="Unassembled WGS sequence"/>
</dbReference>
<reference evidence="2" key="1">
    <citation type="journal article" date="2021" name="Nat. Commun.">
        <title>Genetic determinants of endophytism in the Arabidopsis root mycobiome.</title>
        <authorList>
            <person name="Mesny F."/>
            <person name="Miyauchi S."/>
            <person name="Thiergart T."/>
            <person name="Pickel B."/>
            <person name="Atanasova L."/>
            <person name="Karlsson M."/>
            <person name="Huettel B."/>
            <person name="Barry K.W."/>
            <person name="Haridas S."/>
            <person name="Chen C."/>
            <person name="Bauer D."/>
            <person name="Andreopoulos W."/>
            <person name="Pangilinan J."/>
            <person name="LaButti K."/>
            <person name="Riley R."/>
            <person name="Lipzen A."/>
            <person name="Clum A."/>
            <person name="Drula E."/>
            <person name="Henrissat B."/>
            <person name="Kohler A."/>
            <person name="Grigoriev I.V."/>
            <person name="Martin F.M."/>
            <person name="Hacquard S."/>
        </authorList>
    </citation>
    <scope>NUCLEOTIDE SEQUENCE</scope>
    <source>
        <strain evidence="2">MPI-CAGE-CH-0235</strain>
    </source>
</reference>
<gene>
    <name evidence="2" type="ORF">B0I35DRAFT_436441</name>
</gene>